<evidence type="ECO:0008006" key="5">
    <source>
        <dbReference type="Google" id="ProtNLM"/>
    </source>
</evidence>
<gene>
    <name evidence="3" type="ORF">BCR32DRAFT_271350</name>
</gene>
<dbReference type="OrthoDB" id="2132708at2759"/>
<dbReference type="EMBL" id="MCFG01000306">
    <property type="protein sequence ID" value="ORX76316.1"/>
    <property type="molecule type" value="Genomic_DNA"/>
</dbReference>
<dbReference type="InterPro" id="IPR015943">
    <property type="entry name" value="WD40/YVTN_repeat-like_dom_sf"/>
</dbReference>
<dbReference type="Gene3D" id="2.130.10.10">
    <property type="entry name" value="YVTN repeat-like/Quinoprotein amine dehydrogenase"/>
    <property type="match status" value="1"/>
</dbReference>
<feature type="region of interest" description="Disordered" evidence="2">
    <location>
        <begin position="1051"/>
        <end position="1072"/>
    </location>
</feature>
<dbReference type="InterPro" id="IPR011047">
    <property type="entry name" value="Quinoprotein_ADH-like_sf"/>
</dbReference>
<keyword evidence="4" id="KW-1185">Reference proteome</keyword>
<proteinExistence type="predicted"/>
<name>A0A1Y1WSU2_9FUNG</name>
<dbReference type="STRING" id="1754192.A0A1Y1WSU2"/>
<keyword evidence="1" id="KW-0853">WD repeat</keyword>
<feature type="compositionally biased region" description="Basic and acidic residues" evidence="2">
    <location>
        <begin position="1051"/>
        <end position="1060"/>
    </location>
</feature>
<evidence type="ECO:0000313" key="4">
    <source>
        <dbReference type="Proteomes" id="UP000193944"/>
    </source>
</evidence>
<accession>A0A1Y1WSU2</accession>
<dbReference type="InterPro" id="IPR001680">
    <property type="entry name" value="WD40_rpt"/>
</dbReference>
<protein>
    <recommendedName>
        <fullName evidence="5">Mediator of RNA polymerase II transcription subunit 16</fullName>
    </recommendedName>
</protein>
<dbReference type="PROSITE" id="PS50082">
    <property type="entry name" value="WD_REPEATS_2"/>
    <property type="match status" value="1"/>
</dbReference>
<evidence type="ECO:0000256" key="1">
    <source>
        <dbReference type="PROSITE-ProRule" id="PRU00221"/>
    </source>
</evidence>
<dbReference type="SUPFAM" id="SSF50998">
    <property type="entry name" value="Quinoprotein alcohol dehydrogenase-like"/>
    <property type="match status" value="1"/>
</dbReference>
<dbReference type="AlphaFoldDB" id="A0A1Y1WSU2"/>
<evidence type="ECO:0000313" key="3">
    <source>
        <dbReference type="EMBL" id="ORX76316.1"/>
    </source>
</evidence>
<comment type="caution">
    <text evidence="3">The sequence shown here is derived from an EMBL/GenBank/DDBJ whole genome shotgun (WGS) entry which is preliminary data.</text>
</comment>
<organism evidence="3 4">
    <name type="scientific">Anaeromyces robustus</name>
    <dbReference type="NCBI Taxonomy" id="1754192"/>
    <lineage>
        <taxon>Eukaryota</taxon>
        <taxon>Fungi</taxon>
        <taxon>Fungi incertae sedis</taxon>
        <taxon>Chytridiomycota</taxon>
        <taxon>Chytridiomycota incertae sedis</taxon>
        <taxon>Neocallimastigomycetes</taxon>
        <taxon>Neocallimastigales</taxon>
        <taxon>Neocallimastigaceae</taxon>
        <taxon>Anaeromyces</taxon>
    </lineage>
</organism>
<reference evidence="3 4" key="1">
    <citation type="submission" date="2016-08" db="EMBL/GenBank/DDBJ databases">
        <title>A Parts List for Fungal Cellulosomes Revealed by Comparative Genomics.</title>
        <authorList>
            <consortium name="DOE Joint Genome Institute"/>
            <person name="Haitjema C.H."/>
            <person name="Gilmore S.P."/>
            <person name="Henske J.K."/>
            <person name="Solomon K.V."/>
            <person name="De Groot R."/>
            <person name="Kuo A."/>
            <person name="Mondo S.J."/>
            <person name="Salamov A.A."/>
            <person name="Labutti K."/>
            <person name="Zhao Z."/>
            <person name="Chiniquy J."/>
            <person name="Barry K."/>
            <person name="Brewer H.M."/>
            <person name="Purvine S.O."/>
            <person name="Wright A.T."/>
            <person name="Boxma B."/>
            <person name="Van Alen T."/>
            <person name="Hackstein J.H."/>
            <person name="Baker S.E."/>
            <person name="Grigoriev I.V."/>
            <person name="O'Malley M.A."/>
        </authorList>
    </citation>
    <scope>NUCLEOTIDE SEQUENCE [LARGE SCALE GENOMIC DNA]</scope>
    <source>
        <strain evidence="3 4">S4</strain>
    </source>
</reference>
<dbReference type="Proteomes" id="UP000193944">
    <property type="component" value="Unassembled WGS sequence"/>
</dbReference>
<evidence type="ECO:0000256" key="2">
    <source>
        <dbReference type="SAM" id="MobiDB-lite"/>
    </source>
</evidence>
<feature type="repeat" description="WD" evidence="1">
    <location>
        <begin position="86"/>
        <end position="118"/>
    </location>
</feature>
<sequence>MPSIDNNIRYELYNKLCNGLKESQIAWSSQNVVAVSSLIKTIDDKKKVHYIPSIHIFKEVVALEQFINRDKTICDLSGYSRIAQSSDYHKSEIIYLNWSDEGDYLVSIDKNGVLCIWESRNFINKWILWFRKDMQKPITCFSWIHYNGKFSMDPNSECRYVNIASGIQSVYVVGFAFLSNDGELTVVTNKENNIGISKSMYLTEFDKTKKKNIDTIIHKASCYLGSDNTLSCVLYCSDLSSNYIILYNVTLEGELSNKQLSRLKIDSIQNITKNHKLLDMQLMNEKKLILTFGIYNKNKDKEFSGYVCTFDLTDDMDLTSGFGWENNNSSSFNDLLFEKKKTWKLHNKFEFNNTFPQIIKIITNVLNKRALLIYYENGKSEIRDCETLTTITYYDWFFSNNIPVIDNKLSEALKNYNTKYNDKFNQSSISEDMQKKVKIEGDPMDQDIKPDIKLDIQDEILSENIDFLNEQYDTTYYTSDILLSPNGTVSIVFEKSFNDIKFKIKEGNNLMDLLLCWEDKDVNNKKIESKFDINYYTDEQYLKLINTLVIQLTVSILNKYDYEDIIYFLMKINKHFKNKDLIGDFLVCFFNEYNKNVSLLDNDIISNFPRDENTSMAIEGQTFIVSLVLNRSFSSRETQYFNNNIFIQLNYIGQSFLNHFVYPWRINKYLDKPILKIEEEFEPFCLIKKDCYHYNAPLAYWIIELCKYVLKHLYIWYNVNCRKRNHTQVLNGEETINEILNQPNYLPIILFKNSRKMLIRILNYINLYGINLYVSYEQNSSMGKKVSEHEGLTYEEENYYITEFTNILLKNKMNLNELNKMLYEIDTKLNALNKEDDLEFQISQIKNFIYNGTIPSYLESFIKKDLKQLYNSYIPKIFLSDNTSEAYTSLFSHPEASYIEKENINELISGMIYQNFVGLKVYGVGFSTDNLNRKYENLNSEEPKKICSNLMDYQINNLSNTFFSDIVELNEININTTPNIFNNNNTYKSKIISILENNLLKQYDVLTKSSLHRAVSIRQCERCFHFSEIPHLDIFGGSPLILPYSTINDDKKQHKKENTKSNKRITMPSVGGENTNSGTGIYIFRGKAAWYKKYGRNCICGGRWRKW</sequence>
<reference evidence="3 4" key="2">
    <citation type="submission" date="2016-08" db="EMBL/GenBank/DDBJ databases">
        <title>Pervasive Adenine N6-methylation of Active Genes in Fungi.</title>
        <authorList>
            <consortium name="DOE Joint Genome Institute"/>
            <person name="Mondo S.J."/>
            <person name="Dannebaum R.O."/>
            <person name="Kuo R.C."/>
            <person name="Labutti K."/>
            <person name="Haridas S."/>
            <person name="Kuo A."/>
            <person name="Salamov A."/>
            <person name="Ahrendt S.R."/>
            <person name="Lipzen A."/>
            <person name="Sullivan W."/>
            <person name="Andreopoulos W.B."/>
            <person name="Clum A."/>
            <person name="Lindquist E."/>
            <person name="Daum C."/>
            <person name="Ramamoorthy G.K."/>
            <person name="Gryganskyi A."/>
            <person name="Culley D."/>
            <person name="Magnuson J.K."/>
            <person name="James T.Y."/>
            <person name="O'Malley M.A."/>
            <person name="Stajich J.E."/>
            <person name="Spatafora J.W."/>
            <person name="Visel A."/>
            <person name="Grigoriev I.V."/>
        </authorList>
    </citation>
    <scope>NUCLEOTIDE SEQUENCE [LARGE SCALE GENOMIC DNA]</scope>
    <source>
        <strain evidence="3 4">S4</strain>
    </source>
</reference>